<evidence type="ECO:0000313" key="3">
    <source>
        <dbReference type="EMBL" id="MDW8799720.1"/>
    </source>
</evidence>
<dbReference type="Pfam" id="PF03123">
    <property type="entry name" value="CAT_RBD"/>
    <property type="match status" value="1"/>
</dbReference>
<evidence type="ECO:0000259" key="2">
    <source>
        <dbReference type="PROSITE" id="PS51372"/>
    </source>
</evidence>
<dbReference type="Pfam" id="PF00874">
    <property type="entry name" value="PRD"/>
    <property type="match status" value="2"/>
</dbReference>
<keyword evidence="4" id="KW-1185">Reference proteome</keyword>
<dbReference type="PANTHER" id="PTHR30185:SF16">
    <property type="entry name" value="PROTEIN GLCT"/>
    <property type="match status" value="1"/>
</dbReference>
<dbReference type="InterPro" id="IPR011608">
    <property type="entry name" value="PRD"/>
</dbReference>
<accession>A0ABU4JNN9</accession>
<dbReference type="SUPFAM" id="SSF50151">
    <property type="entry name" value="SacY-like RNA-binding domain"/>
    <property type="match status" value="1"/>
</dbReference>
<dbReference type="SMART" id="SM01061">
    <property type="entry name" value="CAT_RBD"/>
    <property type="match status" value="1"/>
</dbReference>
<name>A0ABU4JNN9_9CLOT</name>
<comment type="caution">
    <text evidence="3">The sequence shown here is derived from an EMBL/GenBank/DDBJ whole genome shotgun (WGS) entry which is preliminary data.</text>
</comment>
<dbReference type="PANTHER" id="PTHR30185">
    <property type="entry name" value="CRYPTIC BETA-GLUCOSIDE BGL OPERON ANTITERMINATOR"/>
    <property type="match status" value="1"/>
</dbReference>
<dbReference type="SUPFAM" id="SSF63520">
    <property type="entry name" value="PTS-regulatory domain, PRD"/>
    <property type="match status" value="2"/>
</dbReference>
<gene>
    <name evidence="3" type="ORF">P8V03_00955</name>
</gene>
<feature type="domain" description="PRD" evidence="2">
    <location>
        <begin position="173"/>
        <end position="274"/>
    </location>
</feature>
<dbReference type="RefSeq" id="WP_318796413.1">
    <property type="nucleotide sequence ID" value="NZ_JARUJP010000001.1"/>
</dbReference>
<feature type="domain" description="PRD" evidence="2">
    <location>
        <begin position="67"/>
        <end position="172"/>
    </location>
</feature>
<protein>
    <submittedName>
        <fullName evidence="3">PRD domain-containing protein</fullName>
    </submittedName>
</protein>
<evidence type="ECO:0000256" key="1">
    <source>
        <dbReference type="ARBA" id="ARBA00022737"/>
    </source>
</evidence>
<dbReference type="PROSITE" id="PS51372">
    <property type="entry name" value="PRD_2"/>
    <property type="match status" value="2"/>
</dbReference>
<dbReference type="InterPro" id="IPR036650">
    <property type="entry name" value="CAT_RNA-bd_dom_sf"/>
</dbReference>
<reference evidence="3 4" key="1">
    <citation type="submission" date="2023-04" db="EMBL/GenBank/DDBJ databases">
        <title>Clostridium tannerae sp. nov., isolated from the fecal material of an alpaca.</title>
        <authorList>
            <person name="Miller S."/>
            <person name="Hendry M."/>
            <person name="King J."/>
            <person name="Sankaranarayanan K."/>
            <person name="Lawson P.A."/>
        </authorList>
    </citation>
    <scope>NUCLEOTIDE SEQUENCE [LARGE SCALE GENOMIC DNA]</scope>
    <source>
        <strain evidence="3 4">A1-XYC3</strain>
    </source>
</reference>
<proteinExistence type="predicted"/>
<dbReference type="EMBL" id="JARUJP010000001">
    <property type="protein sequence ID" value="MDW8799720.1"/>
    <property type="molecule type" value="Genomic_DNA"/>
</dbReference>
<keyword evidence="1" id="KW-0677">Repeat</keyword>
<dbReference type="InterPro" id="IPR004341">
    <property type="entry name" value="CAT_RNA-bd_dom"/>
</dbReference>
<dbReference type="InterPro" id="IPR036634">
    <property type="entry name" value="PRD_sf"/>
</dbReference>
<dbReference type="Proteomes" id="UP001281656">
    <property type="component" value="Unassembled WGS sequence"/>
</dbReference>
<evidence type="ECO:0000313" key="4">
    <source>
        <dbReference type="Proteomes" id="UP001281656"/>
    </source>
</evidence>
<dbReference type="Gene3D" id="1.10.1790.10">
    <property type="entry name" value="PRD domain"/>
    <property type="match status" value="2"/>
</dbReference>
<dbReference type="Gene3D" id="2.30.24.10">
    <property type="entry name" value="CAT RNA-binding domain"/>
    <property type="match status" value="1"/>
</dbReference>
<organism evidence="3 4">
    <name type="scientific">Clostridium tanneri</name>
    <dbReference type="NCBI Taxonomy" id="3037988"/>
    <lineage>
        <taxon>Bacteria</taxon>
        <taxon>Bacillati</taxon>
        <taxon>Bacillota</taxon>
        <taxon>Clostridia</taxon>
        <taxon>Eubacteriales</taxon>
        <taxon>Clostridiaceae</taxon>
        <taxon>Clostridium</taxon>
    </lineage>
</organism>
<sequence>MEGYKIRKVLNNNVVIAEEDAEELILVGKGIGFDFGKSGVIPKDRVENVFIKKTSKIGENYQKVLKNIESSIVGISEEIINYAEKELKVKLNEAIHISLPDHISFALNRINKGVNIENPFKSELNALYPVEYRISVEAVEAINKRFNINFPEDEAGFICLHIRAALTKKEVSESLAYTKKIGQVMELIQRLTGKKLEKSSLAYIRTMNHINFMIERVEKGKPIKNDLLESIKTGLAAQYSVGIKIAMKIEDLFSITIPEDEIGYIALHIKRLVE</sequence>
<dbReference type="InterPro" id="IPR050661">
    <property type="entry name" value="BglG_antiterminators"/>
</dbReference>